<protein>
    <submittedName>
        <fullName evidence="3">Retrovirus-related Pol polyprotein from transposon RE1</fullName>
    </submittedName>
</protein>
<feature type="region of interest" description="Disordered" evidence="1">
    <location>
        <begin position="220"/>
        <end position="248"/>
    </location>
</feature>
<accession>A0A438CLT4</accession>
<evidence type="ECO:0000313" key="3">
    <source>
        <dbReference type="EMBL" id="RVW24161.1"/>
    </source>
</evidence>
<proteinExistence type="predicted"/>
<dbReference type="Gene3D" id="4.10.60.10">
    <property type="entry name" value="Zinc finger, CCHC-type"/>
    <property type="match status" value="1"/>
</dbReference>
<dbReference type="GO" id="GO:0003676">
    <property type="term" value="F:nucleic acid binding"/>
    <property type="evidence" value="ECO:0007669"/>
    <property type="project" value="InterPro"/>
</dbReference>
<evidence type="ECO:0000256" key="1">
    <source>
        <dbReference type="SAM" id="MobiDB-lite"/>
    </source>
</evidence>
<dbReference type="Pfam" id="PF14223">
    <property type="entry name" value="Retrotran_gag_2"/>
    <property type="match status" value="1"/>
</dbReference>
<sequence length="413" mass="47144">MDGDTSFLSVPVFNGDNYQAWAVRMTVHLEALDIWEAVEEDYEVPPLGDNQSINQMKIHRERKTTKAKAKACLFSAVSPSILTRIMQMEFAAEIWEYLKNEYQGNEGVQNMQVMNLIREFEMTIMKESQTIKDYVEQLLSIANKVRLYGKEFSDEKIVQKILVTLPEKYEATISSLENSKDLSSISLAEIVNALQALEQRRMMRQEGSVEGTFQAKSQNNDFSKDIKKNKKNNKSSNNKKNQKGAHPPCLHCKKTNHPSQKCWWRPDVKCNNCGQLGHMEKLFVATCFSSKNTSESWLIDSGCTNHLTYDQGLFKELDKTTISKVRIGNGEYILARGKETVAIESLSGLKLILDVLFVPNIDQNLLSVGQLLENGFKVLFEDKFYMIKDGNGKDVFKIKMRGKNFALNMIEEE</sequence>
<dbReference type="AlphaFoldDB" id="A0A438CLT4"/>
<evidence type="ECO:0000259" key="2">
    <source>
        <dbReference type="Pfam" id="PF22936"/>
    </source>
</evidence>
<name>A0A438CLT4_VITVI</name>
<dbReference type="GO" id="GO:0008270">
    <property type="term" value="F:zinc ion binding"/>
    <property type="evidence" value="ECO:0007669"/>
    <property type="project" value="InterPro"/>
</dbReference>
<feature type="domain" description="Retrovirus-related Pol polyprotein from transposon TNT 1-94-like beta-barrel" evidence="2">
    <location>
        <begin position="297"/>
        <end position="376"/>
    </location>
</feature>
<gene>
    <name evidence="3" type="primary">RE1_3301</name>
    <name evidence="3" type="ORF">CK203_087006</name>
</gene>
<dbReference type="Proteomes" id="UP000288805">
    <property type="component" value="Unassembled WGS sequence"/>
</dbReference>
<dbReference type="InterPro" id="IPR054722">
    <property type="entry name" value="PolX-like_BBD"/>
</dbReference>
<dbReference type="PANTHER" id="PTHR35317:SF11">
    <property type="entry name" value="CCHC-TYPE DOMAIN-CONTAINING PROTEIN"/>
    <property type="match status" value="1"/>
</dbReference>
<dbReference type="InterPro" id="IPR036875">
    <property type="entry name" value="Znf_CCHC_sf"/>
</dbReference>
<reference evidence="3 4" key="1">
    <citation type="journal article" date="2018" name="PLoS Genet.">
        <title>Population sequencing reveals clonal diversity and ancestral inbreeding in the grapevine cultivar Chardonnay.</title>
        <authorList>
            <person name="Roach M.J."/>
            <person name="Johnson D.L."/>
            <person name="Bohlmann J."/>
            <person name="van Vuuren H.J."/>
            <person name="Jones S.J."/>
            <person name="Pretorius I.S."/>
            <person name="Schmidt S.A."/>
            <person name="Borneman A.R."/>
        </authorList>
    </citation>
    <scope>NUCLEOTIDE SEQUENCE [LARGE SCALE GENOMIC DNA]</scope>
    <source>
        <strain evidence="4">cv. Chardonnay</strain>
        <tissue evidence="3">Leaf</tissue>
    </source>
</reference>
<organism evidence="3 4">
    <name type="scientific">Vitis vinifera</name>
    <name type="common">Grape</name>
    <dbReference type="NCBI Taxonomy" id="29760"/>
    <lineage>
        <taxon>Eukaryota</taxon>
        <taxon>Viridiplantae</taxon>
        <taxon>Streptophyta</taxon>
        <taxon>Embryophyta</taxon>
        <taxon>Tracheophyta</taxon>
        <taxon>Spermatophyta</taxon>
        <taxon>Magnoliopsida</taxon>
        <taxon>eudicotyledons</taxon>
        <taxon>Gunneridae</taxon>
        <taxon>Pentapetalae</taxon>
        <taxon>rosids</taxon>
        <taxon>Vitales</taxon>
        <taxon>Vitaceae</taxon>
        <taxon>Viteae</taxon>
        <taxon>Vitis</taxon>
    </lineage>
</organism>
<comment type="caution">
    <text evidence="3">The sequence shown here is derived from an EMBL/GenBank/DDBJ whole genome shotgun (WGS) entry which is preliminary data.</text>
</comment>
<dbReference type="PANTHER" id="PTHR35317">
    <property type="entry name" value="OS04G0629600 PROTEIN"/>
    <property type="match status" value="1"/>
</dbReference>
<evidence type="ECO:0000313" key="4">
    <source>
        <dbReference type="Proteomes" id="UP000288805"/>
    </source>
</evidence>
<dbReference type="SUPFAM" id="SSF57756">
    <property type="entry name" value="Retrovirus zinc finger-like domains"/>
    <property type="match status" value="1"/>
</dbReference>
<dbReference type="Pfam" id="PF22936">
    <property type="entry name" value="Pol_BBD"/>
    <property type="match status" value="1"/>
</dbReference>
<dbReference type="EMBL" id="QGNW01002178">
    <property type="protein sequence ID" value="RVW24161.1"/>
    <property type="molecule type" value="Genomic_DNA"/>
</dbReference>